<sequence length="273" mass="28245">MPSATISLSPPVLPSSRASLPPASRLSLSSAAAFVGLHCPIAAQPRCSLPCRNSRPPLPSLTVGCCLPTPIIDSAVVLLLCLLPTTCRRYPLLQSPLLPAAFPPTTATVIIFLSSFPAAAATRRRCPLPWPPLPPSAASVPLFPLLLSSLFQPLSSSLAATITPLYSACTLHPLSLQPPQSLPRLCPPLPPRSSLFLPFAPHDTTASSLVAAALAAIAAFKCAPALLSSSIATVSHSSPPIATSVATLTARQPLVVSSRSNSIYSNCCPSLTM</sequence>
<dbReference type="EMBL" id="AMZH03023097">
    <property type="protein sequence ID" value="RRT36816.1"/>
    <property type="molecule type" value="Genomic_DNA"/>
</dbReference>
<accession>A0A426XBD7</accession>
<dbReference type="AlphaFoldDB" id="A0A426XBD7"/>
<comment type="caution">
    <text evidence="1">The sequence shown here is derived from an EMBL/GenBank/DDBJ whole genome shotgun (WGS) entry which is preliminary data.</text>
</comment>
<dbReference type="Proteomes" id="UP000287651">
    <property type="component" value="Unassembled WGS sequence"/>
</dbReference>
<reference evidence="1 2" key="1">
    <citation type="journal article" date="2014" name="Agronomy (Basel)">
        <title>A Draft Genome Sequence for Ensete ventricosum, the Drought-Tolerant Tree Against Hunger.</title>
        <authorList>
            <person name="Harrison J."/>
            <person name="Moore K.A."/>
            <person name="Paszkiewicz K."/>
            <person name="Jones T."/>
            <person name="Grant M."/>
            <person name="Ambacheew D."/>
            <person name="Muzemil S."/>
            <person name="Studholme D.J."/>
        </authorList>
    </citation>
    <scope>NUCLEOTIDE SEQUENCE [LARGE SCALE GENOMIC DNA]</scope>
</reference>
<evidence type="ECO:0000313" key="1">
    <source>
        <dbReference type="EMBL" id="RRT36816.1"/>
    </source>
</evidence>
<protein>
    <submittedName>
        <fullName evidence="1">Uncharacterized protein</fullName>
    </submittedName>
</protein>
<gene>
    <name evidence="1" type="ORF">B296_00031356</name>
</gene>
<organism evidence="1 2">
    <name type="scientific">Ensete ventricosum</name>
    <name type="common">Abyssinian banana</name>
    <name type="synonym">Musa ensete</name>
    <dbReference type="NCBI Taxonomy" id="4639"/>
    <lineage>
        <taxon>Eukaryota</taxon>
        <taxon>Viridiplantae</taxon>
        <taxon>Streptophyta</taxon>
        <taxon>Embryophyta</taxon>
        <taxon>Tracheophyta</taxon>
        <taxon>Spermatophyta</taxon>
        <taxon>Magnoliopsida</taxon>
        <taxon>Liliopsida</taxon>
        <taxon>Zingiberales</taxon>
        <taxon>Musaceae</taxon>
        <taxon>Ensete</taxon>
    </lineage>
</organism>
<name>A0A426XBD7_ENSVE</name>
<proteinExistence type="predicted"/>
<evidence type="ECO:0000313" key="2">
    <source>
        <dbReference type="Proteomes" id="UP000287651"/>
    </source>
</evidence>